<keyword evidence="3" id="KW-1185">Reference proteome</keyword>
<protein>
    <submittedName>
        <fullName evidence="2">Uncharacterized protein</fullName>
    </submittedName>
</protein>
<dbReference type="AlphaFoldDB" id="S7Z9J9"/>
<dbReference type="Proteomes" id="UP000019376">
    <property type="component" value="Unassembled WGS sequence"/>
</dbReference>
<evidence type="ECO:0000313" key="2">
    <source>
        <dbReference type="EMBL" id="EPS27280.1"/>
    </source>
</evidence>
<dbReference type="EMBL" id="KB644410">
    <property type="protein sequence ID" value="EPS27280.1"/>
    <property type="molecule type" value="Genomic_DNA"/>
</dbReference>
<dbReference type="HOGENOM" id="CLU_1703854_0_0_1"/>
<dbReference type="Gene3D" id="2.60.20.10">
    <property type="entry name" value="Crystallins"/>
    <property type="match status" value="1"/>
</dbReference>
<dbReference type="PhylomeDB" id="S7Z9J9"/>
<feature type="signal peptide" evidence="1">
    <location>
        <begin position="1"/>
        <end position="16"/>
    </location>
</feature>
<sequence>MRVAAAFAALLSVVAAVVPSTSRAPAPEGEQVEWITHESNSLQKRIEGGVMICTDLNWGGQCGFAKQPWDVCIRLDSPWWHSITSIGPDEYNAIVAYEDYNCESSNTLTIWNPGYSDLTSAGWNDRIGSFKVKQISGPNCLWDYGVPQLPSINCRVCCNNCNRSGTGCCPAGMFC</sequence>
<accession>S7Z9J9</accession>
<feature type="chain" id="PRO_5004559758" evidence="1">
    <location>
        <begin position="17"/>
        <end position="175"/>
    </location>
</feature>
<evidence type="ECO:0000313" key="3">
    <source>
        <dbReference type="Proteomes" id="UP000019376"/>
    </source>
</evidence>
<dbReference type="STRING" id="933388.S7Z9J9"/>
<keyword evidence="1" id="KW-0732">Signal</keyword>
<name>S7Z9J9_PENO1</name>
<gene>
    <name evidence="2" type="ORF">PDE_02223</name>
</gene>
<dbReference type="OrthoDB" id="2910287at2759"/>
<proteinExistence type="predicted"/>
<evidence type="ECO:0000256" key="1">
    <source>
        <dbReference type="SAM" id="SignalP"/>
    </source>
</evidence>
<reference evidence="2 3" key="1">
    <citation type="journal article" date="2013" name="PLoS ONE">
        <title>Genomic and secretomic analyses reveal unique features of the lignocellulolytic enzyme system of Penicillium decumbens.</title>
        <authorList>
            <person name="Liu G."/>
            <person name="Zhang L."/>
            <person name="Wei X."/>
            <person name="Zou G."/>
            <person name="Qin Y."/>
            <person name="Ma L."/>
            <person name="Li J."/>
            <person name="Zheng H."/>
            <person name="Wang S."/>
            <person name="Wang C."/>
            <person name="Xun L."/>
            <person name="Zhao G.-P."/>
            <person name="Zhou Z."/>
            <person name="Qu Y."/>
        </authorList>
    </citation>
    <scope>NUCLEOTIDE SEQUENCE [LARGE SCALE GENOMIC DNA]</scope>
    <source>
        <strain evidence="3">114-2 / CGMCC 5302</strain>
    </source>
</reference>
<organism evidence="2 3">
    <name type="scientific">Penicillium oxalicum (strain 114-2 / CGMCC 5302)</name>
    <name type="common">Penicillium decumbens</name>
    <dbReference type="NCBI Taxonomy" id="933388"/>
    <lineage>
        <taxon>Eukaryota</taxon>
        <taxon>Fungi</taxon>
        <taxon>Dikarya</taxon>
        <taxon>Ascomycota</taxon>
        <taxon>Pezizomycotina</taxon>
        <taxon>Eurotiomycetes</taxon>
        <taxon>Eurotiomycetidae</taxon>
        <taxon>Eurotiales</taxon>
        <taxon>Aspergillaceae</taxon>
        <taxon>Penicillium</taxon>
    </lineage>
</organism>
<dbReference type="eggNOG" id="ENOG502SEZR">
    <property type="taxonomic scope" value="Eukaryota"/>
</dbReference>